<dbReference type="Proteomes" id="UP000182057">
    <property type="component" value="Unassembled WGS sequence"/>
</dbReference>
<organism evidence="10 11">
    <name type="scientific">Tannerella forsythia</name>
    <name type="common">Bacteroides forsythus</name>
    <dbReference type="NCBI Taxonomy" id="28112"/>
    <lineage>
        <taxon>Bacteria</taxon>
        <taxon>Pseudomonadati</taxon>
        <taxon>Bacteroidota</taxon>
        <taxon>Bacteroidia</taxon>
        <taxon>Bacteroidales</taxon>
        <taxon>Tannerellaceae</taxon>
        <taxon>Tannerella</taxon>
    </lineage>
</organism>
<dbReference type="InterPro" id="IPR024072">
    <property type="entry name" value="DHFR-like_dom_sf"/>
</dbReference>
<keyword evidence="5 8" id="KW-0521">NADP</keyword>
<dbReference type="GO" id="GO:0046655">
    <property type="term" value="P:folic acid metabolic process"/>
    <property type="evidence" value="ECO:0007669"/>
    <property type="project" value="TreeGrafter"/>
</dbReference>
<dbReference type="PANTHER" id="PTHR48069:SF3">
    <property type="entry name" value="DIHYDROFOLATE REDUCTASE"/>
    <property type="match status" value="1"/>
</dbReference>
<dbReference type="PIRSF" id="PIRSF000194">
    <property type="entry name" value="DHFR"/>
    <property type="match status" value="1"/>
</dbReference>
<evidence type="ECO:0000256" key="4">
    <source>
        <dbReference type="ARBA" id="ARBA00022563"/>
    </source>
</evidence>
<dbReference type="PROSITE" id="PS51330">
    <property type="entry name" value="DHFR_2"/>
    <property type="match status" value="1"/>
</dbReference>
<accession>A0A1D3UJ60</accession>
<comment type="similarity">
    <text evidence="2 8">Belongs to the dihydrofolate reductase family.</text>
</comment>
<dbReference type="RefSeq" id="WP_046824633.1">
    <property type="nucleotide sequence ID" value="NZ_CAJPTF010000022.1"/>
</dbReference>
<dbReference type="SUPFAM" id="SSF53597">
    <property type="entry name" value="Dihydrofolate reductase-like"/>
    <property type="match status" value="1"/>
</dbReference>
<evidence type="ECO:0000313" key="11">
    <source>
        <dbReference type="Proteomes" id="UP000182057"/>
    </source>
</evidence>
<comment type="catalytic activity">
    <reaction evidence="8">
        <text>(6S)-5,6,7,8-tetrahydrofolate + NADP(+) = 7,8-dihydrofolate + NADPH + H(+)</text>
        <dbReference type="Rhea" id="RHEA:15009"/>
        <dbReference type="ChEBI" id="CHEBI:15378"/>
        <dbReference type="ChEBI" id="CHEBI:57451"/>
        <dbReference type="ChEBI" id="CHEBI:57453"/>
        <dbReference type="ChEBI" id="CHEBI:57783"/>
        <dbReference type="ChEBI" id="CHEBI:58349"/>
        <dbReference type="EC" id="1.5.1.3"/>
    </reaction>
</comment>
<protein>
    <recommendedName>
        <fullName evidence="3 8">Dihydrofolate reductase</fullName>
        <ecNumber evidence="3 8">1.5.1.3</ecNumber>
    </recommendedName>
</protein>
<name>A0A1D3UJ60_TANFO</name>
<dbReference type="EC" id="1.5.1.3" evidence="3 8"/>
<evidence type="ECO:0000256" key="2">
    <source>
        <dbReference type="ARBA" id="ARBA00009539"/>
    </source>
</evidence>
<dbReference type="OrthoDB" id="9804315at2"/>
<dbReference type="AlphaFoldDB" id="A0A1D3UJ60"/>
<evidence type="ECO:0000259" key="9">
    <source>
        <dbReference type="PROSITE" id="PS51330"/>
    </source>
</evidence>
<proteinExistence type="inferred from homology"/>
<dbReference type="Gene3D" id="3.40.430.10">
    <property type="entry name" value="Dihydrofolate Reductase, subunit A"/>
    <property type="match status" value="1"/>
</dbReference>
<evidence type="ECO:0000256" key="3">
    <source>
        <dbReference type="ARBA" id="ARBA00012856"/>
    </source>
</evidence>
<evidence type="ECO:0000313" key="10">
    <source>
        <dbReference type="EMBL" id="SCQ20185.1"/>
    </source>
</evidence>
<reference evidence="10 11" key="1">
    <citation type="submission" date="2016-09" db="EMBL/GenBank/DDBJ databases">
        <authorList>
            <person name="Capua I."/>
            <person name="De Benedictis P."/>
            <person name="Joannis T."/>
            <person name="Lombin L.H."/>
            <person name="Cattoli G."/>
        </authorList>
    </citation>
    <scope>NUCLEOTIDE SEQUENCE [LARGE SCALE GENOMIC DNA]</scope>
    <source>
        <strain evidence="10 11">UB20</strain>
    </source>
</reference>
<dbReference type="GO" id="GO:0046654">
    <property type="term" value="P:tetrahydrofolate biosynthetic process"/>
    <property type="evidence" value="ECO:0007669"/>
    <property type="project" value="UniProtKB-UniPathway"/>
</dbReference>
<dbReference type="PRINTS" id="PR00070">
    <property type="entry name" value="DHFR"/>
</dbReference>
<dbReference type="PANTHER" id="PTHR48069">
    <property type="entry name" value="DIHYDROFOLATE REDUCTASE"/>
    <property type="match status" value="1"/>
</dbReference>
<dbReference type="UniPathway" id="UPA00077">
    <property type="reaction ID" value="UER00158"/>
</dbReference>
<dbReference type="InterPro" id="IPR001796">
    <property type="entry name" value="DHFR_dom"/>
</dbReference>
<evidence type="ECO:0000256" key="6">
    <source>
        <dbReference type="ARBA" id="ARBA00023002"/>
    </source>
</evidence>
<evidence type="ECO:0000256" key="5">
    <source>
        <dbReference type="ARBA" id="ARBA00022857"/>
    </source>
</evidence>
<evidence type="ECO:0000256" key="1">
    <source>
        <dbReference type="ARBA" id="ARBA00004903"/>
    </source>
</evidence>
<dbReference type="GO" id="GO:0046452">
    <property type="term" value="P:dihydrofolate metabolic process"/>
    <property type="evidence" value="ECO:0007669"/>
    <property type="project" value="TreeGrafter"/>
</dbReference>
<comment type="pathway">
    <text evidence="1 8">Cofactor biosynthesis; tetrahydrofolate biosynthesis; 5,6,7,8-tetrahydrofolate from 7,8-dihydrofolate: step 1/1.</text>
</comment>
<dbReference type="GO" id="GO:0005829">
    <property type="term" value="C:cytosol"/>
    <property type="evidence" value="ECO:0007669"/>
    <property type="project" value="TreeGrafter"/>
</dbReference>
<dbReference type="CDD" id="cd00209">
    <property type="entry name" value="DHFR"/>
    <property type="match status" value="1"/>
</dbReference>
<gene>
    <name evidence="10" type="primary">dfrA</name>
    <name evidence="10" type="ORF">TFUB20_00949</name>
</gene>
<dbReference type="GO" id="GO:0006730">
    <property type="term" value="P:one-carbon metabolic process"/>
    <property type="evidence" value="ECO:0007669"/>
    <property type="project" value="UniProtKB-KW"/>
</dbReference>
<dbReference type="FunFam" id="3.40.430.10:FF:000001">
    <property type="entry name" value="Dihydrofolate reductase"/>
    <property type="match status" value="1"/>
</dbReference>
<keyword evidence="6 8" id="KW-0560">Oxidoreductase</keyword>
<feature type="domain" description="DHFR" evidence="9">
    <location>
        <begin position="1"/>
        <end position="161"/>
    </location>
</feature>
<dbReference type="GO" id="GO:0070401">
    <property type="term" value="F:NADP+ binding"/>
    <property type="evidence" value="ECO:0007669"/>
    <property type="project" value="UniProtKB-ARBA"/>
</dbReference>
<dbReference type="GO" id="GO:0004146">
    <property type="term" value="F:dihydrofolate reductase activity"/>
    <property type="evidence" value="ECO:0007669"/>
    <property type="project" value="UniProtKB-EC"/>
</dbReference>
<dbReference type="EMBL" id="FMMM01000033">
    <property type="protein sequence ID" value="SCQ20185.1"/>
    <property type="molecule type" value="Genomic_DNA"/>
</dbReference>
<dbReference type="Pfam" id="PF00186">
    <property type="entry name" value="DHFR_1"/>
    <property type="match status" value="1"/>
</dbReference>
<keyword evidence="4 8" id="KW-0554">One-carbon metabolism</keyword>
<evidence type="ECO:0000256" key="8">
    <source>
        <dbReference type="PIRNR" id="PIRNR000194"/>
    </source>
</evidence>
<sequence>MISIIVATDQRGAIGKDNSLLWRLPNDMRHFRELTTGHTVVMGRRTFESLPHGALPNRRNMVLTTEWGAHFNNCLVYNTLWGALMDTEEEEEVFVIGGGNVYKQALEVADKLYLTLVHHTFPEADTFFPPVDPKVWEEVSRTDVPTDEKNPYPHSFLTYVRKK</sequence>
<dbReference type="InterPro" id="IPR012259">
    <property type="entry name" value="DHFR"/>
</dbReference>
<evidence type="ECO:0000256" key="7">
    <source>
        <dbReference type="ARBA" id="ARBA00025067"/>
    </source>
</evidence>
<comment type="function">
    <text evidence="7 8">Key enzyme in folate metabolism. Catalyzes an essential reaction for de novo glycine and purine synthesis, and for DNA precursor synthesis.</text>
</comment>